<sequence length="86" mass="9832">MLFKKRGAFTEEDAGKVIGFVSQRPGEREIIVMAESVTEEAKRRLWDYARGVKLMADLTGEEREVRIEILEGYVSDKIRGVDVDEL</sequence>
<proteinExistence type="predicted"/>
<dbReference type="AlphaFoldDB" id="A0A218P444"/>
<gene>
    <name evidence="1" type="ORF">A3L02_09050</name>
</gene>
<protein>
    <submittedName>
        <fullName evidence="1">Uncharacterized protein</fullName>
    </submittedName>
</protein>
<keyword evidence="2" id="KW-1185">Reference proteome</keyword>
<dbReference type="EMBL" id="CP014854">
    <property type="protein sequence ID" value="ASI99696.1"/>
    <property type="molecule type" value="Genomic_DNA"/>
</dbReference>
<dbReference type="RefSeq" id="WP_088863614.1">
    <property type="nucleotide sequence ID" value="NZ_CP014854.1"/>
</dbReference>
<dbReference type="OrthoDB" id="84876at2157"/>
<dbReference type="KEGG" id="tce:A3L02_09050"/>
<reference evidence="1 2" key="1">
    <citation type="submission" date="2016-03" db="EMBL/GenBank/DDBJ databases">
        <title>Complete genome sequence of Thermococcus celer.</title>
        <authorList>
            <person name="Oger P.M."/>
        </authorList>
    </citation>
    <scope>NUCLEOTIDE SEQUENCE [LARGE SCALE GENOMIC DNA]</scope>
    <source>
        <strain evidence="1 2">Vu 13</strain>
    </source>
</reference>
<dbReference type="Proteomes" id="UP000197156">
    <property type="component" value="Chromosome"/>
</dbReference>
<name>A0A218P444_THECE</name>
<organism evidence="1 2">
    <name type="scientific">Thermococcus celer Vu 13 = JCM 8558</name>
    <dbReference type="NCBI Taxonomy" id="1293037"/>
    <lineage>
        <taxon>Archaea</taxon>
        <taxon>Methanobacteriati</taxon>
        <taxon>Methanobacteriota</taxon>
        <taxon>Thermococci</taxon>
        <taxon>Thermococcales</taxon>
        <taxon>Thermococcaceae</taxon>
        <taxon>Thermococcus</taxon>
    </lineage>
</organism>
<evidence type="ECO:0000313" key="2">
    <source>
        <dbReference type="Proteomes" id="UP000197156"/>
    </source>
</evidence>
<dbReference type="GeneID" id="33324909"/>
<evidence type="ECO:0000313" key="1">
    <source>
        <dbReference type="EMBL" id="ASI99696.1"/>
    </source>
</evidence>
<accession>A0A218P444</accession>